<sequence>MLRQIENRSWEVKPLDALWFFVVDSENRGKTEQWRRDPLVDSRAIGVLRGLTIYAT</sequence>
<evidence type="ECO:0000313" key="3">
    <source>
        <dbReference type="Proteomes" id="UP000040578"/>
    </source>
</evidence>
<protein>
    <submittedName>
        <fullName evidence="1">Beta-glucuronidase</fullName>
        <ecNumber evidence="1">3.2.1.31</ecNumber>
    </submittedName>
</protein>
<evidence type="ECO:0000313" key="1">
    <source>
        <dbReference type="EMBL" id="CNF21354.1"/>
    </source>
</evidence>
<comment type="caution">
    <text evidence="2">The sequence shown here is derived from an EMBL/GenBank/DDBJ whole genome shotgun (WGS) entry which is preliminary data.</text>
</comment>
<reference evidence="1 3" key="1">
    <citation type="submission" date="2015-03" db="EMBL/GenBank/DDBJ databases">
        <authorList>
            <consortium name="Pathogen Informatics"/>
            <person name="Murphy D."/>
        </authorList>
    </citation>
    <scope>NUCLEOTIDE SEQUENCE [LARGE SCALE GENOMIC DNA]</scope>
    <source>
        <strain evidence="3">type strain: CIP110231</strain>
        <strain evidence="1">Type strain: CIP110231</strain>
    </source>
</reference>
<proteinExistence type="predicted"/>
<keyword evidence="3" id="KW-1185">Reference proteome</keyword>
<accession>A0AAW7KAK0</accession>
<dbReference type="EC" id="3.2.1.31" evidence="1"/>
<keyword evidence="1" id="KW-0326">Glycosidase</keyword>
<dbReference type="Proteomes" id="UP000040578">
    <property type="component" value="Unassembled WGS sequence"/>
</dbReference>
<dbReference type="Proteomes" id="UP001167864">
    <property type="component" value="Unassembled WGS sequence"/>
</dbReference>
<organism evidence="2 4">
    <name type="scientific">Yersinia nurmii</name>
    <dbReference type="NCBI Taxonomy" id="685706"/>
    <lineage>
        <taxon>Bacteria</taxon>
        <taxon>Pseudomonadati</taxon>
        <taxon>Pseudomonadota</taxon>
        <taxon>Gammaproteobacteria</taxon>
        <taxon>Enterobacterales</taxon>
        <taxon>Yersiniaceae</taxon>
        <taxon>Yersinia</taxon>
    </lineage>
</organism>
<dbReference type="AlphaFoldDB" id="A0AAW7KAK0"/>
<keyword evidence="1" id="KW-0378">Hydrolase</keyword>
<dbReference type="EMBL" id="JAUEHU010000025">
    <property type="protein sequence ID" value="MDN0089165.1"/>
    <property type="molecule type" value="Genomic_DNA"/>
</dbReference>
<name>A0AAW7KAK0_9GAMM</name>
<evidence type="ECO:0000313" key="4">
    <source>
        <dbReference type="Proteomes" id="UP001167864"/>
    </source>
</evidence>
<evidence type="ECO:0000313" key="2">
    <source>
        <dbReference type="EMBL" id="MDN0089165.1"/>
    </source>
</evidence>
<reference evidence="2" key="2">
    <citation type="submission" date="2023-06" db="EMBL/GenBank/DDBJ databases">
        <authorList>
            <person name="Polev D.E."/>
            <person name="Saitova A.T."/>
            <person name="Bogumilchik E.A."/>
            <person name="Kokorina G.I."/>
            <person name="Voskresenskaia E.A."/>
        </authorList>
    </citation>
    <scope>NUCLEOTIDE SEQUENCE</scope>
    <source>
        <strain evidence="2">2145 StPb PI</strain>
    </source>
</reference>
<gene>
    <name evidence="1" type="primary">uidA</name>
    <name evidence="1" type="ORF">ERS137967_03577</name>
    <name evidence="2" type="ORF">QVN42_17590</name>
</gene>
<dbReference type="EMBL" id="CPYD01000017">
    <property type="protein sequence ID" value="CNF21354.1"/>
    <property type="molecule type" value="Genomic_DNA"/>
</dbReference>
<dbReference type="RefSeq" id="WP_157045580.1">
    <property type="nucleotide sequence ID" value="NZ_CPYD01000017.1"/>
</dbReference>
<dbReference type="GO" id="GO:0004566">
    <property type="term" value="F:beta-glucuronidase activity"/>
    <property type="evidence" value="ECO:0007669"/>
    <property type="project" value="UniProtKB-EC"/>
</dbReference>